<evidence type="ECO:0000313" key="2">
    <source>
        <dbReference type="Proteomes" id="UP001190700"/>
    </source>
</evidence>
<sequence>MKLVKQKPRTYRPRLLPTYGSSKVRKTWGLARQTRFVFPLALLAWCDEEFQTELLPSGRPFVARGAAASWPATTLVDRFWLRDHYGEVDPIRYPSLQRTKMITKNGKFERQPFSCQGDCPNEFFADAARRGDFKDLDFRGDYIFLQTMNGAKDFNDWKPRLPAYGAIVQTPDFFPPDMYSWTSFLDPFFAYGPNVYTGGPLSGTGSQDGEALPGHSDLGSCAFIWQVQTRGKKRWRLVNPINYTDIIFVDIVPGDIILLQPQWYHDTKVLGDQADEASISIIFYEHRPWRFGARLEFLEIFWNKLSCGEVYHHESGEDISKYFPGCYDNWFGGGYYDRTNRPSKICQPL</sequence>
<dbReference type="AlphaFoldDB" id="A0AAE0BV59"/>
<dbReference type="Proteomes" id="UP001190700">
    <property type="component" value="Unassembled WGS sequence"/>
</dbReference>
<dbReference type="EMBL" id="LGRX02032878">
    <property type="protein sequence ID" value="KAK3243403.1"/>
    <property type="molecule type" value="Genomic_DNA"/>
</dbReference>
<comment type="caution">
    <text evidence="1">The sequence shown here is derived from an EMBL/GenBank/DDBJ whole genome shotgun (WGS) entry which is preliminary data.</text>
</comment>
<reference evidence="1 2" key="1">
    <citation type="journal article" date="2015" name="Genome Biol. Evol.">
        <title>Comparative Genomics of a Bacterivorous Green Alga Reveals Evolutionary Causalities and Consequences of Phago-Mixotrophic Mode of Nutrition.</title>
        <authorList>
            <person name="Burns J.A."/>
            <person name="Paasch A."/>
            <person name="Narechania A."/>
            <person name="Kim E."/>
        </authorList>
    </citation>
    <scope>NUCLEOTIDE SEQUENCE [LARGE SCALE GENOMIC DNA]</scope>
    <source>
        <strain evidence="1 2">PLY_AMNH</strain>
    </source>
</reference>
<organism evidence="1 2">
    <name type="scientific">Cymbomonas tetramitiformis</name>
    <dbReference type="NCBI Taxonomy" id="36881"/>
    <lineage>
        <taxon>Eukaryota</taxon>
        <taxon>Viridiplantae</taxon>
        <taxon>Chlorophyta</taxon>
        <taxon>Pyramimonadophyceae</taxon>
        <taxon>Pyramimonadales</taxon>
        <taxon>Pyramimonadaceae</taxon>
        <taxon>Cymbomonas</taxon>
    </lineage>
</organism>
<evidence type="ECO:0000313" key="1">
    <source>
        <dbReference type="EMBL" id="KAK3243403.1"/>
    </source>
</evidence>
<dbReference type="Gene3D" id="2.60.120.650">
    <property type="entry name" value="Cupin"/>
    <property type="match status" value="1"/>
</dbReference>
<name>A0AAE0BV59_9CHLO</name>
<gene>
    <name evidence="1" type="ORF">CYMTET_46941</name>
</gene>
<proteinExistence type="predicted"/>
<protein>
    <submittedName>
        <fullName evidence="1">Uncharacterized protein</fullName>
    </submittedName>
</protein>
<keyword evidence="2" id="KW-1185">Reference proteome</keyword>
<accession>A0AAE0BV59</accession>
<dbReference type="SUPFAM" id="SSF51197">
    <property type="entry name" value="Clavaminate synthase-like"/>
    <property type="match status" value="1"/>
</dbReference>